<gene>
    <name evidence="3" type="ORF">NVI5450_4806</name>
</gene>
<dbReference type="EMBL" id="FPLD01000153">
    <property type="protein sequence ID" value="SGZ19799.1"/>
    <property type="molecule type" value="Genomic_DNA"/>
</dbReference>
<dbReference type="OrthoDB" id="9255830at2"/>
<dbReference type="GO" id="GO:0002098">
    <property type="term" value="P:tRNA wobble uridine modification"/>
    <property type="evidence" value="ECO:0007669"/>
    <property type="project" value="TreeGrafter"/>
</dbReference>
<dbReference type="Gene3D" id="3.40.50.300">
    <property type="entry name" value="P-loop containing nucleotide triphosphate hydrolases"/>
    <property type="match status" value="1"/>
</dbReference>
<feature type="domain" description="G" evidence="2">
    <location>
        <begin position="42"/>
        <end position="165"/>
    </location>
</feature>
<protein>
    <submittedName>
        <fullName evidence="3">GTP-binding protein HSR1-related protein</fullName>
    </submittedName>
</protein>
<dbReference type="InterPro" id="IPR027417">
    <property type="entry name" value="P-loop_NTPase"/>
</dbReference>
<dbReference type="GO" id="GO:0005525">
    <property type="term" value="F:GTP binding"/>
    <property type="evidence" value="ECO:0007669"/>
    <property type="project" value="InterPro"/>
</dbReference>
<sequence length="325" mass="35275">MDKSNSFFSMLEEDILQSNVSHQLQTLLIQNLNKLKTTNLNIMIVGATGAGKSSTINALFNMDIAKVGIGCSPQTTSISSYTLHNLTLWDTAGLGDGYANDKLHAKAIRNKLNETTADGEILIDLVLVIIDGSTRDLGTATQLINELVIPSLGDKSNERILVAINQADVAMKGAHAWDRKLNSPTPESARFLNEKIASLKLRVFEATALAIEPIYYVAGYHDGEQQQLPYNLSKLLFLIVEHTPKNKRVILADSTLSTKTSTWLDDDRLSNYNQRTRDSLWEGIVDSIHNGAELGANIGLAFGRAGGAIGTLIGGAIGALRGLFR</sequence>
<name>A0A1L0CE66_9GAMM</name>
<dbReference type="GO" id="GO:0005829">
    <property type="term" value="C:cytosol"/>
    <property type="evidence" value="ECO:0007669"/>
    <property type="project" value="TreeGrafter"/>
</dbReference>
<reference evidence="3 4" key="1">
    <citation type="submission" date="2016-11" db="EMBL/GenBank/DDBJ databases">
        <authorList>
            <person name="Jaros S."/>
            <person name="Januszkiewicz K."/>
            <person name="Wedrychowicz H."/>
        </authorList>
    </citation>
    <scope>NUCLEOTIDE SEQUENCE [LARGE SCALE GENOMIC DNA]</scope>
    <source>
        <strain evidence="3">NVI 5450</strain>
    </source>
</reference>
<dbReference type="RefSeq" id="WP_075518631.1">
    <property type="nucleotide sequence ID" value="NZ_FPLD01000153.1"/>
</dbReference>
<organism evidence="3 4">
    <name type="scientific">Moritella viscosa</name>
    <dbReference type="NCBI Taxonomy" id="80854"/>
    <lineage>
        <taxon>Bacteria</taxon>
        <taxon>Pseudomonadati</taxon>
        <taxon>Pseudomonadota</taxon>
        <taxon>Gammaproteobacteria</taxon>
        <taxon>Alteromonadales</taxon>
        <taxon>Moritellaceae</taxon>
        <taxon>Moritella</taxon>
    </lineage>
</organism>
<dbReference type="GO" id="GO:0030488">
    <property type="term" value="P:tRNA methylation"/>
    <property type="evidence" value="ECO:0007669"/>
    <property type="project" value="TreeGrafter"/>
</dbReference>
<dbReference type="PANTHER" id="PTHR42714:SF2">
    <property type="entry name" value="TRNA MODIFICATION GTPASE GTPBP3, MITOCHONDRIAL"/>
    <property type="match status" value="1"/>
</dbReference>
<accession>A0A1L0CE66</accession>
<evidence type="ECO:0000313" key="4">
    <source>
        <dbReference type="Proteomes" id="UP000183794"/>
    </source>
</evidence>
<evidence type="ECO:0000256" key="1">
    <source>
        <dbReference type="ARBA" id="ARBA00022801"/>
    </source>
</evidence>
<dbReference type="InterPro" id="IPR006073">
    <property type="entry name" value="GTP-bd"/>
</dbReference>
<dbReference type="Proteomes" id="UP000183794">
    <property type="component" value="Unassembled WGS sequence"/>
</dbReference>
<proteinExistence type="predicted"/>
<evidence type="ECO:0000259" key="2">
    <source>
        <dbReference type="Pfam" id="PF01926"/>
    </source>
</evidence>
<dbReference type="AlphaFoldDB" id="A0A1L0CE66"/>
<evidence type="ECO:0000313" key="3">
    <source>
        <dbReference type="EMBL" id="SGZ19799.1"/>
    </source>
</evidence>
<dbReference type="PANTHER" id="PTHR42714">
    <property type="entry name" value="TRNA MODIFICATION GTPASE GTPBP3"/>
    <property type="match status" value="1"/>
</dbReference>
<keyword evidence="1" id="KW-0378">Hydrolase</keyword>
<dbReference type="SUPFAM" id="SSF52540">
    <property type="entry name" value="P-loop containing nucleoside triphosphate hydrolases"/>
    <property type="match status" value="1"/>
</dbReference>
<dbReference type="GO" id="GO:0016787">
    <property type="term" value="F:hydrolase activity"/>
    <property type="evidence" value="ECO:0007669"/>
    <property type="project" value="UniProtKB-KW"/>
</dbReference>
<dbReference type="Pfam" id="PF01926">
    <property type="entry name" value="MMR_HSR1"/>
    <property type="match status" value="1"/>
</dbReference>